<dbReference type="AlphaFoldDB" id="A0A4R2TNG0"/>
<name>A0A4R2TNG0_9FIRM</name>
<dbReference type="EMBL" id="SLYC01000005">
    <property type="protein sequence ID" value="TCQ05258.1"/>
    <property type="molecule type" value="Genomic_DNA"/>
</dbReference>
<feature type="transmembrane region" description="Helical" evidence="1">
    <location>
        <begin position="189"/>
        <end position="206"/>
    </location>
</feature>
<evidence type="ECO:0000313" key="4">
    <source>
        <dbReference type="Proteomes" id="UP000295504"/>
    </source>
</evidence>
<protein>
    <submittedName>
        <fullName evidence="3">CAAX prenyl protease-like protein</fullName>
    </submittedName>
</protein>
<keyword evidence="1" id="KW-1133">Transmembrane helix</keyword>
<feature type="domain" description="CAAX prenyl protease 2/Lysostaphin resistance protein A-like" evidence="2">
    <location>
        <begin position="122"/>
        <end position="226"/>
    </location>
</feature>
<keyword evidence="4" id="KW-1185">Reference proteome</keyword>
<evidence type="ECO:0000313" key="3">
    <source>
        <dbReference type="EMBL" id="TCQ05258.1"/>
    </source>
</evidence>
<keyword evidence="1" id="KW-0472">Membrane</keyword>
<dbReference type="InterPro" id="IPR003675">
    <property type="entry name" value="Rce1/LyrA-like_dom"/>
</dbReference>
<dbReference type="OrthoDB" id="2035856at2"/>
<dbReference type="Pfam" id="PF02517">
    <property type="entry name" value="Rce1-like"/>
    <property type="match status" value="1"/>
</dbReference>
<dbReference type="GO" id="GO:0006508">
    <property type="term" value="P:proteolysis"/>
    <property type="evidence" value="ECO:0007669"/>
    <property type="project" value="UniProtKB-KW"/>
</dbReference>
<proteinExistence type="predicted"/>
<accession>A0A4R2TNG0</accession>
<keyword evidence="1" id="KW-0812">Transmembrane</keyword>
<feature type="transmembrane region" description="Helical" evidence="1">
    <location>
        <begin position="218"/>
        <end position="238"/>
    </location>
</feature>
<feature type="transmembrane region" description="Helical" evidence="1">
    <location>
        <begin position="85"/>
        <end position="107"/>
    </location>
</feature>
<keyword evidence="3" id="KW-0645">Protease</keyword>
<sequence>MFKLLKNILWVLLISFLLLFIPRLAGMIASSLNYQVIDTDGAFAWVSIHHISQALIFVILMILIKKIKSIEFGFNWGNREAGKQYLISFFKYFSMYTVGAFITVVVTKSFQPFTFPLSTVNILGQLGFQLLLSGPSEELIFRSFAITMLALVIEGRVFKGKVSLSNIMSAVIFGLAHVGFTLRPFELRYSVFQVVYAIILGLFYGECYEKSESVIYPMIMHSFTNVLMVGLTIVLSFIL</sequence>
<organism evidence="3 4">
    <name type="scientific">Serpentinicella alkaliphila</name>
    <dbReference type="NCBI Taxonomy" id="1734049"/>
    <lineage>
        <taxon>Bacteria</taxon>
        <taxon>Bacillati</taxon>
        <taxon>Bacillota</taxon>
        <taxon>Clostridia</taxon>
        <taxon>Peptostreptococcales</taxon>
        <taxon>Natronincolaceae</taxon>
        <taxon>Serpentinicella</taxon>
    </lineage>
</organism>
<dbReference type="Proteomes" id="UP000295504">
    <property type="component" value="Unassembled WGS sequence"/>
</dbReference>
<reference evidence="3 4" key="1">
    <citation type="submission" date="2019-03" db="EMBL/GenBank/DDBJ databases">
        <title>Genomic Encyclopedia of Type Strains, Phase IV (KMG-IV): sequencing the most valuable type-strain genomes for metagenomic binning, comparative biology and taxonomic classification.</title>
        <authorList>
            <person name="Goeker M."/>
        </authorList>
    </citation>
    <scope>NUCLEOTIDE SEQUENCE [LARGE SCALE GENOMIC DNA]</scope>
    <source>
        <strain evidence="3 4">DSM 100013</strain>
    </source>
</reference>
<feature type="transmembrane region" description="Helical" evidence="1">
    <location>
        <begin position="164"/>
        <end position="182"/>
    </location>
</feature>
<dbReference type="RefSeq" id="WP_132847725.1">
    <property type="nucleotide sequence ID" value="NZ_CP058648.1"/>
</dbReference>
<feature type="transmembrane region" description="Helical" evidence="1">
    <location>
        <begin position="43"/>
        <end position="64"/>
    </location>
</feature>
<comment type="caution">
    <text evidence="3">The sequence shown here is derived from an EMBL/GenBank/DDBJ whole genome shotgun (WGS) entry which is preliminary data.</text>
</comment>
<evidence type="ECO:0000259" key="2">
    <source>
        <dbReference type="Pfam" id="PF02517"/>
    </source>
</evidence>
<evidence type="ECO:0000256" key="1">
    <source>
        <dbReference type="SAM" id="Phobius"/>
    </source>
</evidence>
<dbReference type="GO" id="GO:0004175">
    <property type="term" value="F:endopeptidase activity"/>
    <property type="evidence" value="ECO:0007669"/>
    <property type="project" value="UniProtKB-ARBA"/>
</dbReference>
<gene>
    <name evidence="3" type="ORF">EDD79_100575</name>
</gene>
<feature type="transmembrane region" description="Helical" evidence="1">
    <location>
        <begin position="139"/>
        <end position="158"/>
    </location>
</feature>
<dbReference type="GO" id="GO:0080120">
    <property type="term" value="P:CAAX-box protein maturation"/>
    <property type="evidence" value="ECO:0007669"/>
    <property type="project" value="UniProtKB-ARBA"/>
</dbReference>
<keyword evidence="3" id="KW-0378">Hydrolase</keyword>